<comment type="similarity">
    <text evidence="13">Belongs to the class I-like SAM-binding methyltransferase superfamily. rRNA adenine N(6)-methyltransferase family.</text>
</comment>
<dbReference type="InterPro" id="IPR027417">
    <property type="entry name" value="P-loop_NTPase"/>
</dbReference>
<evidence type="ECO:0000259" key="17">
    <source>
        <dbReference type="PROSITE" id="PS51195"/>
    </source>
</evidence>
<dbReference type="SUPFAM" id="SSF52279">
    <property type="entry name" value="Beta-D-glucan exohydrolase, C-terminal domain"/>
    <property type="match status" value="1"/>
</dbReference>
<comment type="caution">
    <text evidence="18">The sequence shown here is derived from an EMBL/GenBank/DDBJ whole genome shotgun (WGS) entry which is preliminary data.</text>
</comment>
<reference evidence="18 19" key="1">
    <citation type="journal article" date="2018" name="Plant J.">
        <title>Genome sequences of Chlorella sorokiniana UTEX 1602 and Micractinium conductrix SAG 241.80: implications to maltose excretion by a green alga.</title>
        <authorList>
            <person name="Arriola M.B."/>
            <person name="Velmurugan N."/>
            <person name="Zhang Y."/>
            <person name="Plunkett M.H."/>
            <person name="Hondzo H."/>
            <person name="Barney B.M."/>
        </authorList>
    </citation>
    <scope>NUCLEOTIDE SEQUENCE [LARGE SCALE GENOMIC DNA]</scope>
    <source>
        <strain evidence="19">UTEX 1602</strain>
    </source>
</reference>
<dbReference type="Gene3D" id="3.40.50.300">
    <property type="entry name" value="P-loop containing nucleotide triphosphate hydrolases"/>
    <property type="match status" value="2"/>
</dbReference>
<dbReference type="GO" id="GO:0003724">
    <property type="term" value="F:RNA helicase activity"/>
    <property type="evidence" value="ECO:0007669"/>
    <property type="project" value="InterPro"/>
</dbReference>
<accession>A0A2P6TXN3</accession>
<dbReference type="InterPro" id="IPR020598">
    <property type="entry name" value="rRNA_Ade_methylase_Trfase_N"/>
</dbReference>
<evidence type="ECO:0000256" key="11">
    <source>
        <dbReference type="ARBA" id="ARBA00023295"/>
    </source>
</evidence>
<keyword evidence="8 18" id="KW-0347">Helicase</keyword>
<dbReference type="Gene3D" id="3.40.50.150">
    <property type="entry name" value="Vaccinia Virus protein VP39"/>
    <property type="match status" value="1"/>
</dbReference>
<evidence type="ECO:0000259" key="15">
    <source>
        <dbReference type="PROSITE" id="PS51192"/>
    </source>
</evidence>
<dbReference type="PANTHER" id="PTHR42721:SF3">
    <property type="entry name" value="BETA-D-XYLOSIDASE 5-RELATED"/>
    <property type="match status" value="1"/>
</dbReference>
<feature type="short sequence motif" description="Q motif" evidence="12">
    <location>
        <begin position="103"/>
        <end position="132"/>
    </location>
</feature>
<feature type="region of interest" description="Disordered" evidence="14">
    <location>
        <begin position="862"/>
        <end position="888"/>
    </location>
</feature>
<protein>
    <submittedName>
        <fullName evidence="18">DEAD-box ATP-dependent RNA helicase 38</fullName>
    </submittedName>
</protein>
<dbReference type="InterPro" id="IPR017853">
    <property type="entry name" value="GH"/>
</dbReference>
<dbReference type="GO" id="GO:0000179">
    <property type="term" value="F:rRNA (adenine-N6,N6-)-dimethyltransferase activity"/>
    <property type="evidence" value="ECO:0007669"/>
    <property type="project" value="UniProtKB-UniRule"/>
</dbReference>
<sequence>MATNGSPTRWADEVDEEHPQQEQQPPAAAVEDSDDDGPPPGFEKPSARAAAAAADALAGSLKVSEEPPVDDPDLSIRAERLIDDGPGEIKTVVADSTMYTSAKTFEELGLSQELLQGLYTEMKFERPSRIQAQTLPMILTAPYRSLIAQAHNGSGKTTCFTLGMLGRVDTQLQAPQALCVCPTRELVVQNQMVLERMGKFTGITCTSTAAADYAMSRRTRIHDQVIIGTHGKLRDWMQKRVLDVRSIRILVFDEADEMLKQDAFADDTVRMIKQLRAANPQIQILLFSATFNERVKRFAQKIVPDANQVFIPKEELSLDVIKQYRVYCPRGADKVKVLKDMIFPLCEKLGQTIIFVRTRETARSLHAVMEKEGHKCTSIEGGMDKQARDKVVKEFRDGTTKILISTDVLSRGFDVTQVTLVINFDVPVERDLQTPAFETYLHRIGRSGRFGRKGAAFNLVTGDSERRVVDEIQAYFKHDIPEVPFDDEDQFVAPGQQPASSSAPGPAAPAVPAVGWLWEKKSADTRKRLQQADIKPKKSLGQNFMLDDGVLSSIVEAAGVQPGDLVLEIGPGTGNLTRHLLAAGALVTAVEKDYALSDRLKEEFAAVPQLRLICGDILRQDLPQVLAGMHLHAAELAQRAQQAGAAEGGSGSSDGVEPRQQDVQQPAAGEQQAGQGGPAAQQQQQARQQQPKVKVVANLPYYITKDCLVQMLPLGDSISDLYFMLQDEVGVRLTQADPGAADWRSMNILTLYYCSPRYLFRIDRRKYHPAPKVHGCVARFQLTPPEQRLGVPSEAGFVALVKKAFSQRRKVARNSLRPLYEPEEVAAALSAVGLSEDARAQDLTLKQFGQLAWALQRQDEQQRQDGAGAVQQQRQDAAAEQSHLGQAEAMRPRRPVVVPLLLLALLLLAAVCRAEDQIQQYTSDWVGEYPLKDLMPPKNSCPVAAAAAINVAAWPWYNHALSIDARVDALLKAMTTKEKVLQLQTQPAQAVPRLGVPAFGWWVECLHNIGWAAAFDDALVLRTATEIGDAMRAMYNKVVREGQLVPLFSNCFGPHVHIVRDPRWGRLCETFGEDPLVSRNYAAAFVRGLQGSNGTYIKVGATCKHFLNNDLESWKGTTRYTFDARPDVRDVRDTWMVPFEGCVEAKAQSFMCSYNRYWGITSCANPLLLNGLRSWGWDGHVTTDCNALKQATYKPPKPYMNNGNLNKTFADAFKAGTDLVCNESYSLIPSDLTQAELDRATRRVLRARMRMGHFNLPGAQPFANLNDQAISTQQYANTALELGRKSIVLLKNLPGALPLSPALLKKLAVVGPFANVKEYLLGKYYGATPSEVITPLAAIRSALPGASVTWGGDATALKWTTAHEAADVARCQAADACILFLGSRTAKKAASSAGGNPYDQPFEGEGTDRETLKLNAYQDKLWKALAARTTKPLVVVLVHNGPIDVSALQASPRVGAILSAWYPGQLGSVALADILFGKVSPSGRTPLSWYKESYTQMPMTDIRMRASPGYPGRTYRYYKPASWSGAQPMEAPLYEFGHGLSYTTFSTSVRSLLAYAGAAHIKVTVKNTGTFRADTAVLAFLRYLGPSTTAGPGPRTTVALSGCNAALGSSELVKRLVGYQRTPQLAAGASATVSFQLDIGGGSRSAWAGFGDPAPPCGSYAMRFGVDQPENATVVVTL</sequence>
<dbReference type="GO" id="GO:0009044">
    <property type="term" value="F:xylan 1,4-beta-xylosidase activity"/>
    <property type="evidence" value="ECO:0007669"/>
    <property type="project" value="InterPro"/>
</dbReference>
<dbReference type="GO" id="GO:0005524">
    <property type="term" value="F:ATP binding"/>
    <property type="evidence" value="ECO:0007669"/>
    <property type="project" value="UniProtKB-KW"/>
</dbReference>
<dbReference type="SMART" id="SM00490">
    <property type="entry name" value="HELICc"/>
    <property type="match status" value="1"/>
</dbReference>
<dbReference type="Proteomes" id="UP000239899">
    <property type="component" value="Unassembled WGS sequence"/>
</dbReference>
<dbReference type="Pfam" id="PF00271">
    <property type="entry name" value="Helicase_C"/>
    <property type="match status" value="1"/>
</dbReference>
<dbReference type="GO" id="GO:0003723">
    <property type="term" value="F:RNA binding"/>
    <property type="evidence" value="ECO:0007669"/>
    <property type="project" value="UniProtKB-UniRule"/>
</dbReference>
<dbReference type="InterPro" id="IPR011545">
    <property type="entry name" value="DEAD/DEAH_box_helicase_dom"/>
</dbReference>
<keyword evidence="9" id="KW-0067">ATP-binding</keyword>
<feature type="binding site" evidence="13">
    <location>
        <position position="543"/>
    </location>
    <ligand>
        <name>S-adenosyl-L-methionine</name>
        <dbReference type="ChEBI" id="CHEBI:59789"/>
    </ligand>
</feature>
<dbReference type="PROSITE" id="PS51194">
    <property type="entry name" value="HELICASE_CTER"/>
    <property type="match status" value="1"/>
</dbReference>
<dbReference type="STRING" id="3076.A0A2P6TXN3"/>
<evidence type="ECO:0000256" key="8">
    <source>
        <dbReference type="ARBA" id="ARBA00022806"/>
    </source>
</evidence>
<dbReference type="GO" id="GO:0045493">
    <property type="term" value="P:xylan catabolic process"/>
    <property type="evidence" value="ECO:0007669"/>
    <property type="project" value="InterPro"/>
</dbReference>
<keyword evidence="19" id="KW-1185">Reference proteome</keyword>
<keyword evidence="10 13" id="KW-0694">RNA-binding</keyword>
<dbReference type="CDD" id="cd17963">
    <property type="entry name" value="DEADc_DDX19_DDX25"/>
    <property type="match status" value="1"/>
</dbReference>
<evidence type="ECO:0000256" key="6">
    <source>
        <dbReference type="ARBA" id="ARBA00022741"/>
    </source>
</evidence>
<comment type="similarity">
    <text evidence="1">Belongs to the glycosyl hydrolase 3 family.</text>
</comment>
<dbReference type="InterPro" id="IPR020596">
    <property type="entry name" value="rRNA_Ade_Mease_Trfase_CS"/>
</dbReference>
<evidence type="ECO:0000256" key="12">
    <source>
        <dbReference type="PROSITE-ProRule" id="PRU00552"/>
    </source>
</evidence>
<dbReference type="Gene3D" id="2.60.40.10">
    <property type="entry name" value="Immunoglobulins"/>
    <property type="match status" value="1"/>
</dbReference>
<dbReference type="PROSITE" id="PS01131">
    <property type="entry name" value="RRNA_A_DIMETH"/>
    <property type="match status" value="1"/>
</dbReference>
<keyword evidence="5" id="KW-0732">Signal</keyword>
<dbReference type="PROSITE" id="PS51195">
    <property type="entry name" value="Q_MOTIF"/>
    <property type="match status" value="1"/>
</dbReference>
<dbReference type="Gene3D" id="1.10.8.100">
    <property type="entry name" value="Ribosomal RNA adenine dimethylase-like, domain 2"/>
    <property type="match status" value="1"/>
</dbReference>
<feature type="binding site" evidence="13">
    <location>
        <position position="570"/>
    </location>
    <ligand>
        <name>S-adenosyl-L-methionine</name>
        <dbReference type="ChEBI" id="CHEBI:59789"/>
    </ligand>
</feature>
<dbReference type="SUPFAM" id="SSF53335">
    <property type="entry name" value="S-adenosyl-L-methionine-dependent methyltransferases"/>
    <property type="match status" value="1"/>
</dbReference>
<evidence type="ECO:0000259" key="16">
    <source>
        <dbReference type="PROSITE" id="PS51194"/>
    </source>
</evidence>
<dbReference type="InterPro" id="IPR036881">
    <property type="entry name" value="Glyco_hydro_3_C_sf"/>
</dbReference>
<dbReference type="CDD" id="cd18787">
    <property type="entry name" value="SF2_C_DEAD"/>
    <property type="match status" value="1"/>
</dbReference>
<dbReference type="Pfam" id="PF00398">
    <property type="entry name" value="RrnaAD"/>
    <property type="match status" value="1"/>
</dbReference>
<dbReference type="InterPro" id="IPR044993">
    <property type="entry name" value="BXL"/>
</dbReference>
<feature type="binding site" evidence="13">
    <location>
        <position position="698"/>
    </location>
    <ligand>
        <name>S-adenosyl-L-methionine</name>
        <dbReference type="ChEBI" id="CHEBI:59789"/>
    </ligand>
</feature>
<dbReference type="PANTHER" id="PTHR42721">
    <property type="entry name" value="SUGAR HYDROLASE-RELATED"/>
    <property type="match status" value="1"/>
</dbReference>
<organism evidence="18 19">
    <name type="scientific">Chlorella sorokiniana</name>
    <name type="common">Freshwater green alga</name>
    <dbReference type="NCBI Taxonomy" id="3076"/>
    <lineage>
        <taxon>Eukaryota</taxon>
        <taxon>Viridiplantae</taxon>
        <taxon>Chlorophyta</taxon>
        <taxon>core chlorophytes</taxon>
        <taxon>Trebouxiophyceae</taxon>
        <taxon>Chlorellales</taxon>
        <taxon>Chlorellaceae</taxon>
        <taxon>Chlorella clade</taxon>
        <taxon>Chlorella</taxon>
    </lineage>
</organism>
<evidence type="ECO:0000256" key="10">
    <source>
        <dbReference type="ARBA" id="ARBA00022884"/>
    </source>
</evidence>
<feature type="region of interest" description="Disordered" evidence="14">
    <location>
        <begin position="642"/>
        <end position="689"/>
    </location>
</feature>
<feature type="domain" description="Helicase C-terminal" evidence="16">
    <location>
        <begin position="337"/>
        <end position="491"/>
    </location>
</feature>
<gene>
    <name evidence="18" type="ORF">C2E21_2688</name>
</gene>
<dbReference type="Gene3D" id="3.40.50.1700">
    <property type="entry name" value="Glycoside hydrolase family 3 C-terminal domain"/>
    <property type="match status" value="1"/>
</dbReference>
<dbReference type="InterPro" id="IPR000629">
    <property type="entry name" value="RNA-helicase_DEAD-box_CS"/>
</dbReference>
<dbReference type="InterPro" id="IPR001650">
    <property type="entry name" value="Helicase_C-like"/>
</dbReference>
<evidence type="ECO:0000256" key="14">
    <source>
        <dbReference type="SAM" id="MobiDB-lite"/>
    </source>
</evidence>
<proteinExistence type="inferred from homology"/>
<dbReference type="PROSITE" id="PS51689">
    <property type="entry name" value="SAM_RNA_A_N6_MT"/>
    <property type="match status" value="1"/>
</dbReference>
<feature type="compositionally biased region" description="Low complexity" evidence="14">
    <location>
        <begin position="664"/>
        <end position="689"/>
    </location>
</feature>
<keyword evidence="4 13" id="KW-0949">S-adenosyl-L-methionine</keyword>
<keyword evidence="3 13" id="KW-0808">Transferase</keyword>
<dbReference type="SMART" id="SM00487">
    <property type="entry name" value="DEXDc"/>
    <property type="match status" value="1"/>
</dbReference>
<evidence type="ECO:0000313" key="19">
    <source>
        <dbReference type="Proteomes" id="UP000239899"/>
    </source>
</evidence>
<dbReference type="SUPFAM" id="SSF51445">
    <property type="entry name" value="(Trans)glycosidases"/>
    <property type="match status" value="1"/>
</dbReference>
<evidence type="ECO:0000256" key="3">
    <source>
        <dbReference type="ARBA" id="ARBA00022679"/>
    </source>
</evidence>
<dbReference type="InterPro" id="IPR014014">
    <property type="entry name" value="RNA_helicase_DEAD_Q_motif"/>
</dbReference>
<evidence type="ECO:0000256" key="5">
    <source>
        <dbReference type="ARBA" id="ARBA00022729"/>
    </source>
</evidence>
<dbReference type="InterPro" id="IPR029063">
    <property type="entry name" value="SAM-dependent_MTases_sf"/>
</dbReference>
<keyword evidence="2 13" id="KW-0489">Methyltransferase</keyword>
<keyword evidence="6" id="KW-0547">Nucleotide-binding</keyword>
<dbReference type="EMBL" id="LHPG02000004">
    <property type="protein sequence ID" value="PRW58810.1"/>
    <property type="molecule type" value="Genomic_DNA"/>
</dbReference>
<evidence type="ECO:0000256" key="9">
    <source>
        <dbReference type="ARBA" id="ARBA00022840"/>
    </source>
</evidence>
<dbReference type="GO" id="GO:0046556">
    <property type="term" value="F:alpha-L-arabinofuranosidase activity"/>
    <property type="evidence" value="ECO:0007669"/>
    <property type="project" value="TreeGrafter"/>
</dbReference>
<feature type="domain" description="Helicase ATP-binding" evidence="15">
    <location>
        <begin position="137"/>
        <end position="309"/>
    </location>
</feature>
<feature type="domain" description="DEAD-box RNA helicase Q" evidence="17">
    <location>
        <begin position="103"/>
        <end position="132"/>
    </location>
</feature>
<evidence type="ECO:0000313" key="18">
    <source>
        <dbReference type="EMBL" id="PRW58810.1"/>
    </source>
</evidence>
<dbReference type="SUPFAM" id="SSF52540">
    <property type="entry name" value="P-loop containing nucleoside triphosphate hydrolases"/>
    <property type="match status" value="1"/>
</dbReference>
<dbReference type="InterPro" id="IPR001764">
    <property type="entry name" value="Glyco_hydro_3_N"/>
</dbReference>
<feature type="region of interest" description="Disordered" evidence="14">
    <location>
        <begin position="1"/>
        <end position="53"/>
    </location>
</feature>
<evidence type="ECO:0000256" key="4">
    <source>
        <dbReference type="ARBA" id="ARBA00022691"/>
    </source>
</evidence>
<dbReference type="InterPro" id="IPR023165">
    <property type="entry name" value="rRNA_Ade_diMease-like_C"/>
</dbReference>
<dbReference type="Pfam" id="PF00270">
    <property type="entry name" value="DEAD"/>
    <property type="match status" value="1"/>
</dbReference>
<dbReference type="InterPro" id="IPR014001">
    <property type="entry name" value="Helicase_ATP-bd"/>
</dbReference>
<feature type="compositionally biased region" description="Low complexity" evidence="14">
    <location>
        <begin position="21"/>
        <end position="30"/>
    </location>
</feature>
<dbReference type="SMART" id="SM00650">
    <property type="entry name" value="rADc"/>
    <property type="match status" value="1"/>
</dbReference>
<dbReference type="InterPro" id="IPR002772">
    <property type="entry name" value="Glyco_hydro_3_C"/>
</dbReference>
<dbReference type="Pfam" id="PF01915">
    <property type="entry name" value="Glyco_hydro_3_C"/>
    <property type="match status" value="1"/>
</dbReference>
<dbReference type="InterPro" id="IPR036962">
    <property type="entry name" value="Glyco_hydro_3_N_sf"/>
</dbReference>
<keyword evidence="11" id="KW-0326">Glycosidase</keyword>
<dbReference type="InterPro" id="IPR001737">
    <property type="entry name" value="KsgA/Erm"/>
</dbReference>
<dbReference type="InterPro" id="IPR013783">
    <property type="entry name" value="Ig-like_fold"/>
</dbReference>
<feature type="binding site" evidence="13">
    <location>
        <position position="591"/>
    </location>
    <ligand>
        <name>S-adenosyl-L-methionine</name>
        <dbReference type="ChEBI" id="CHEBI:59789"/>
    </ligand>
</feature>
<evidence type="ECO:0000256" key="1">
    <source>
        <dbReference type="ARBA" id="ARBA00005336"/>
    </source>
</evidence>
<feature type="binding site" evidence="13">
    <location>
        <position position="545"/>
    </location>
    <ligand>
        <name>S-adenosyl-L-methionine</name>
        <dbReference type="ChEBI" id="CHEBI:59789"/>
    </ligand>
</feature>
<dbReference type="GO" id="GO:0031222">
    <property type="term" value="P:arabinan catabolic process"/>
    <property type="evidence" value="ECO:0007669"/>
    <property type="project" value="TreeGrafter"/>
</dbReference>
<dbReference type="PROSITE" id="PS00039">
    <property type="entry name" value="DEAD_ATP_HELICASE"/>
    <property type="match status" value="1"/>
</dbReference>
<dbReference type="Gene3D" id="3.20.20.300">
    <property type="entry name" value="Glycoside hydrolase, family 3, N-terminal domain"/>
    <property type="match status" value="1"/>
</dbReference>
<dbReference type="PROSITE" id="PS51192">
    <property type="entry name" value="HELICASE_ATP_BIND_1"/>
    <property type="match status" value="1"/>
</dbReference>
<evidence type="ECO:0000256" key="7">
    <source>
        <dbReference type="ARBA" id="ARBA00022801"/>
    </source>
</evidence>
<name>A0A2P6TXN3_CHLSO</name>
<feature type="binding site" evidence="13">
    <location>
        <position position="616"/>
    </location>
    <ligand>
        <name>S-adenosyl-L-methionine</name>
        <dbReference type="ChEBI" id="CHEBI:59789"/>
    </ligand>
</feature>
<keyword evidence="7" id="KW-0378">Hydrolase</keyword>
<dbReference type="Pfam" id="PF00933">
    <property type="entry name" value="Glyco_hydro_3"/>
    <property type="match status" value="1"/>
</dbReference>
<dbReference type="OrthoDB" id="10265785at2759"/>
<evidence type="ECO:0000256" key="2">
    <source>
        <dbReference type="ARBA" id="ARBA00022603"/>
    </source>
</evidence>
<evidence type="ECO:0000256" key="13">
    <source>
        <dbReference type="PROSITE-ProRule" id="PRU01026"/>
    </source>
</evidence>